<sequence length="209" mass="22969">MSTGFLIALLVVVILIAGLLAIRFLAGEGAGGLRRRFGPEYGRTVAQYDGDTKAAKKDLDGRVHRYGALKIHPLTAEAYDQYAAEWSYAQEEFVEDPAKAAAHADGILGGLAQERGFPADPYREQLAALSVHHPQHVESYRRLHAAVHRADGGGTRTEELRELFVNARACYDDLAGERPADAATHHSDDPERRPWGTLRRRDTSRGSTP</sequence>
<organism evidence="3 4">
    <name type="scientific">Streptomyces monticola</name>
    <dbReference type="NCBI Taxonomy" id="2666263"/>
    <lineage>
        <taxon>Bacteria</taxon>
        <taxon>Bacillati</taxon>
        <taxon>Actinomycetota</taxon>
        <taxon>Actinomycetes</taxon>
        <taxon>Kitasatosporales</taxon>
        <taxon>Streptomycetaceae</taxon>
        <taxon>Streptomyces</taxon>
    </lineage>
</organism>
<dbReference type="EMBL" id="JBHTCF010000016">
    <property type="protein sequence ID" value="MFC7308642.1"/>
    <property type="molecule type" value="Genomic_DNA"/>
</dbReference>
<dbReference type="Proteomes" id="UP001596523">
    <property type="component" value="Unassembled WGS sequence"/>
</dbReference>
<keyword evidence="2" id="KW-0472">Membrane</keyword>
<reference evidence="4" key="1">
    <citation type="journal article" date="2019" name="Int. J. Syst. Evol. Microbiol.">
        <title>The Global Catalogue of Microorganisms (GCM) 10K type strain sequencing project: providing services to taxonomists for standard genome sequencing and annotation.</title>
        <authorList>
            <consortium name="The Broad Institute Genomics Platform"/>
            <consortium name="The Broad Institute Genome Sequencing Center for Infectious Disease"/>
            <person name="Wu L."/>
            <person name="Ma J."/>
        </authorList>
    </citation>
    <scope>NUCLEOTIDE SEQUENCE [LARGE SCALE GENOMIC DNA]</scope>
    <source>
        <strain evidence="4">SYNS20</strain>
    </source>
</reference>
<evidence type="ECO:0000313" key="4">
    <source>
        <dbReference type="Proteomes" id="UP001596523"/>
    </source>
</evidence>
<keyword evidence="2" id="KW-1133">Transmembrane helix</keyword>
<feature type="transmembrane region" description="Helical" evidence="2">
    <location>
        <begin position="6"/>
        <end position="26"/>
    </location>
</feature>
<evidence type="ECO:0008006" key="5">
    <source>
        <dbReference type="Google" id="ProtNLM"/>
    </source>
</evidence>
<keyword evidence="2" id="KW-0812">Transmembrane</keyword>
<feature type="region of interest" description="Disordered" evidence="1">
    <location>
        <begin position="177"/>
        <end position="209"/>
    </location>
</feature>
<keyword evidence="4" id="KW-1185">Reference proteome</keyword>
<protein>
    <recommendedName>
        <fullName evidence="5">Secreted protein</fullName>
    </recommendedName>
</protein>
<proteinExistence type="predicted"/>
<comment type="caution">
    <text evidence="3">The sequence shown here is derived from an EMBL/GenBank/DDBJ whole genome shotgun (WGS) entry which is preliminary data.</text>
</comment>
<name>A0ABW2JS97_9ACTN</name>
<accession>A0ABW2JS97</accession>
<evidence type="ECO:0000256" key="2">
    <source>
        <dbReference type="SAM" id="Phobius"/>
    </source>
</evidence>
<evidence type="ECO:0000313" key="3">
    <source>
        <dbReference type="EMBL" id="MFC7308642.1"/>
    </source>
</evidence>
<evidence type="ECO:0000256" key="1">
    <source>
        <dbReference type="SAM" id="MobiDB-lite"/>
    </source>
</evidence>
<dbReference type="RefSeq" id="WP_381836806.1">
    <property type="nucleotide sequence ID" value="NZ_JBHTCF010000016.1"/>
</dbReference>
<gene>
    <name evidence="3" type="ORF">ACFQVC_31045</name>
</gene>